<dbReference type="InterPro" id="IPR016047">
    <property type="entry name" value="M23ase_b-sheet_dom"/>
</dbReference>
<name>A0AAJ3TQG5_9FLAO</name>
<dbReference type="EMBL" id="MAIC01000003">
    <property type="protein sequence ID" value="OPB80259.1"/>
    <property type="molecule type" value="Genomic_DNA"/>
</dbReference>
<dbReference type="CDD" id="cd12797">
    <property type="entry name" value="M23_peptidase"/>
    <property type="match status" value="1"/>
</dbReference>
<accession>A0AAJ3TQG5</accession>
<sequence>MFKNKTTVLFVGSGSTENKPISVPTKILLHWQKYFFISMGIIISLLACLGFFIYEVTSKHYNSVYQAKIQKLHQINNSLDIENTKKNLEAIDRTIDLINETLRKKGMKEMDIDPLGGPVEEDLENISEISSSYEEAVQKLSKELKLLPIGIPHNGRITSTFGSRGNPFTGSGIEKHAGVDFSGRTGEEVKVTAQGKVSFSGTMGGYGNVVVIKHSNHFETRYAHLSKILVRDGQNVNVGNVIGEVGSTGRSTGPHLHYEILYKDNKIDPQPFLDIFNNQ</sequence>
<dbReference type="PANTHER" id="PTHR21666:SF289">
    <property type="entry name" value="L-ALA--D-GLU ENDOPEPTIDASE"/>
    <property type="match status" value="1"/>
</dbReference>
<feature type="transmembrane region" description="Helical" evidence="3">
    <location>
        <begin position="34"/>
        <end position="54"/>
    </location>
</feature>
<gene>
    <name evidence="5" type="ORF">BAY32_14595</name>
</gene>
<dbReference type="AlphaFoldDB" id="A0AAJ3TQG5"/>
<dbReference type="Proteomes" id="UP000190816">
    <property type="component" value="Unassembled WGS sequence"/>
</dbReference>
<dbReference type="InterPro" id="IPR011055">
    <property type="entry name" value="Dup_hybrid_motif"/>
</dbReference>
<evidence type="ECO:0000256" key="1">
    <source>
        <dbReference type="ARBA" id="ARBA00022729"/>
    </source>
</evidence>
<feature type="coiled-coil region" evidence="2">
    <location>
        <begin position="81"/>
        <end position="143"/>
    </location>
</feature>
<keyword evidence="3" id="KW-1133">Transmembrane helix</keyword>
<evidence type="ECO:0000256" key="3">
    <source>
        <dbReference type="SAM" id="Phobius"/>
    </source>
</evidence>
<dbReference type="Gene3D" id="2.70.70.10">
    <property type="entry name" value="Glucose Permease (Domain IIA)"/>
    <property type="match status" value="1"/>
</dbReference>
<keyword evidence="3" id="KW-0812">Transmembrane</keyword>
<protein>
    <submittedName>
        <fullName evidence="5">Peptidase M23</fullName>
    </submittedName>
</protein>
<keyword evidence="1" id="KW-0732">Signal</keyword>
<dbReference type="InterPro" id="IPR050570">
    <property type="entry name" value="Cell_wall_metabolism_enzyme"/>
</dbReference>
<organism evidence="5 6">
    <name type="scientific">Elizabethkingia ursingii</name>
    <dbReference type="NCBI Taxonomy" id="1756150"/>
    <lineage>
        <taxon>Bacteria</taxon>
        <taxon>Pseudomonadati</taxon>
        <taxon>Bacteroidota</taxon>
        <taxon>Flavobacteriia</taxon>
        <taxon>Flavobacteriales</taxon>
        <taxon>Weeksellaceae</taxon>
        <taxon>Elizabethkingia</taxon>
    </lineage>
</organism>
<dbReference type="FunFam" id="2.70.70.10:FF:000006">
    <property type="entry name" value="M23 family peptidase"/>
    <property type="match status" value="1"/>
</dbReference>
<proteinExistence type="predicted"/>
<evidence type="ECO:0000259" key="4">
    <source>
        <dbReference type="Pfam" id="PF01551"/>
    </source>
</evidence>
<dbReference type="RefSeq" id="WP_078402052.1">
    <property type="nucleotide sequence ID" value="NZ_CP016377.1"/>
</dbReference>
<dbReference type="KEGG" id="ego:BBD34_01130"/>
<feature type="domain" description="M23ase beta-sheet core" evidence="4">
    <location>
        <begin position="175"/>
        <end position="269"/>
    </location>
</feature>
<evidence type="ECO:0000313" key="5">
    <source>
        <dbReference type="EMBL" id="OPB80259.1"/>
    </source>
</evidence>
<evidence type="ECO:0000313" key="6">
    <source>
        <dbReference type="Proteomes" id="UP000190816"/>
    </source>
</evidence>
<keyword evidence="3" id="KW-0472">Membrane</keyword>
<dbReference type="Pfam" id="PF01551">
    <property type="entry name" value="Peptidase_M23"/>
    <property type="match status" value="1"/>
</dbReference>
<dbReference type="PANTHER" id="PTHR21666">
    <property type="entry name" value="PEPTIDASE-RELATED"/>
    <property type="match status" value="1"/>
</dbReference>
<reference evidence="5 6" key="1">
    <citation type="submission" date="2016-06" db="EMBL/GenBank/DDBJ databases">
        <authorList>
            <person name="Nicholson A.C."/>
        </authorList>
    </citation>
    <scope>NUCLEOTIDE SEQUENCE [LARGE SCALE GENOMIC DNA]</scope>
    <source>
        <strain evidence="5 6">G4123</strain>
    </source>
</reference>
<dbReference type="SUPFAM" id="SSF51261">
    <property type="entry name" value="Duplicated hybrid motif"/>
    <property type="match status" value="1"/>
</dbReference>
<dbReference type="GO" id="GO:0004222">
    <property type="term" value="F:metalloendopeptidase activity"/>
    <property type="evidence" value="ECO:0007669"/>
    <property type="project" value="TreeGrafter"/>
</dbReference>
<keyword evidence="2" id="KW-0175">Coiled coil</keyword>
<evidence type="ECO:0000256" key="2">
    <source>
        <dbReference type="SAM" id="Coils"/>
    </source>
</evidence>
<comment type="caution">
    <text evidence="5">The sequence shown here is derived from an EMBL/GenBank/DDBJ whole genome shotgun (WGS) entry which is preliminary data.</text>
</comment>